<comment type="caution">
    <text evidence="2">The sequence shown here is derived from an EMBL/GenBank/DDBJ whole genome shotgun (WGS) entry which is preliminary data.</text>
</comment>
<keyword evidence="3" id="KW-1185">Reference proteome</keyword>
<evidence type="ECO:0000313" key="2">
    <source>
        <dbReference type="EMBL" id="MCS0591156.1"/>
    </source>
</evidence>
<feature type="signal peptide" evidence="1">
    <location>
        <begin position="1"/>
        <end position="22"/>
    </location>
</feature>
<accession>A0ABT2AAD5</accession>
<evidence type="ECO:0000313" key="3">
    <source>
        <dbReference type="Proteomes" id="UP001205560"/>
    </source>
</evidence>
<gene>
    <name evidence="2" type="ORF">NX782_18370</name>
</gene>
<name>A0ABT2AAD5_9BURK</name>
<organism evidence="2 3">
    <name type="scientific">Massilia norwichensis</name>
    <dbReference type="NCBI Taxonomy" id="1442366"/>
    <lineage>
        <taxon>Bacteria</taxon>
        <taxon>Pseudomonadati</taxon>
        <taxon>Pseudomonadota</taxon>
        <taxon>Betaproteobacteria</taxon>
        <taxon>Burkholderiales</taxon>
        <taxon>Oxalobacteraceae</taxon>
        <taxon>Telluria group</taxon>
        <taxon>Massilia</taxon>
    </lineage>
</organism>
<dbReference type="Proteomes" id="UP001205560">
    <property type="component" value="Unassembled WGS sequence"/>
</dbReference>
<protein>
    <submittedName>
        <fullName evidence="2">CsgG/HfaB family protein</fullName>
    </submittedName>
</protein>
<dbReference type="InterPro" id="IPR005534">
    <property type="entry name" value="Curli_assmbl/transp-comp_CsgG"/>
</dbReference>
<dbReference type="Pfam" id="PF03783">
    <property type="entry name" value="CsgG"/>
    <property type="match status" value="1"/>
</dbReference>
<reference evidence="2 3" key="1">
    <citation type="submission" date="2022-08" db="EMBL/GenBank/DDBJ databases">
        <title>Reclassification of Massilia species as members of the genera Telluria, Duganella, Pseudoduganella, Mokoshia gen. nov. and Zemynaea gen. nov. using orthogonal and non-orthogonal genome-based approaches.</title>
        <authorList>
            <person name="Bowman J.P."/>
        </authorList>
    </citation>
    <scope>NUCLEOTIDE SEQUENCE [LARGE SCALE GENOMIC DNA]</scope>
    <source>
        <strain evidence="2 3">LMG 28164</strain>
    </source>
</reference>
<evidence type="ECO:0000256" key="1">
    <source>
        <dbReference type="SAM" id="SignalP"/>
    </source>
</evidence>
<dbReference type="EMBL" id="JANUGX010000024">
    <property type="protein sequence ID" value="MCS0591156.1"/>
    <property type="molecule type" value="Genomic_DNA"/>
</dbReference>
<keyword evidence="1" id="KW-0732">Signal</keyword>
<dbReference type="RefSeq" id="WP_258846927.1">
    <property type="nucleotide sequence ID" value="NZ_JANUGX010000024.1"/>
</dbReference>
<sequence length="272" mass="28408">MNLPHRPACLRLPLLFSLSACATAPTIGASGAKTVATGAAGGANAVDANGQLERCDRSLGTLTIVEESNQPWINQLTAQYRTQSTVPLLRMIIQQSNCFVIVERGQAFRQMQGERELMATGELRNAKTNLGNIGKGQMVAADYTMTPSITFSQKGTGGVNGLVGGRIGVVASLVGGSMKSNEASTMLLLTDNRSGIQLAAAEGSARNWDLGFMAGFFQHGLAGASGFSNTPEGKVLAASFMDSYNQMVKAVRAYKAQSVEGGLGNGGVLKTN</sequence>
<feature type="chain" id="PRO_5046546612" evidence="1">
    <location>
        <begin position="23"/>
        <end position="272"/>
    </location>
</feature>
<proteinExistence type="predicted"/>